<evidence type="ECO:0000256" key="1">
    <source>
        <dbReference type="SAM" id="Phobius"/>
    </source>
</evidence>
<protein>
    <recommendedName>
        <fullName evidence="3">COPI associated protein</fullName>
    </recommendedName>
</protein>
<dbReference type="EMBL" id="HBEG01051754">
    <property type="protein sequence ID" value="CAD8387803.1"/>
    <property type="molecule type" value="Transcribed_RNA"/>
</dbReference>
<feature type="transmembrane region" description="Helical" evidence="1">
    <location>
        <begin position="123"/>
        <end position="149"/>
    </location>
</feature>
<name>A0A7S0BBR5_9DINO</name>
<keyword evidence="1" id="KW-0812">Transmembrane</keyword>
<gene>
    <name evidence="2" type="ORF">PBAH0796_LOCUS31491</name>
</gene>
<reference evidence="2" key="1">
    <citation type="submission" date="2021-01" db="EMBL/GenBank/DDBJ databases">
        <authorList>
            <person name="Corre E."/>
            <person name="Pelletier E."/>
            <person name="Niang G."/>
            <person name="Scheremetjew M."/>
            <person name="Finn R."/>
            <person name="Kale V."/>
            <person name="Holt S."/>
            <person name="Cochrane G."/>
            <person name="Meng A."/>
            <person name="Brown T."/>
            <person name="Cohen L."/>
        </authorList>
    </citation>
    <scope>NUCLEOTIDE SEQUENCE</scope>
    <source>
        <strain evidence="2">Pbaha01</strain>
    </source>
</reference>
<organism evidence="2">
    <name type="scientific">Pyrodinium bahamense</name>
    <dbReference type="NCBI Taxonomy" id="73915"/>
    <lineage>
        <taxon>Eukaryota</taxon>
        <taxon>Sar</taxon>
        <taxon>Alveolata</taxon>
        <taxon>Dinophyceae</taxon>
        <taxon>Gonyaulacales</taxon>
        <taxon>Pyrocystaceae</taxon>
        <taxon>Pyrodinium</taxon>
    </lineage>
</organism>
<feature type="transmembrane region" description="Helical" evidence="1">
    <location>
        <begin position="81"/>
        <end position="102"/>
    </location>
</feature>
<feature type="transmembrane region" description="Helical" evidence="1">
    <location>
        <begin position="55"/>
        <end position="75"/>
    </location>
</feature>
<keyword evidence="1" id="KW-0472">Membrane</keyword>
<sequence length="266" mass="29090">MAFRGDIQGGQAAWGAGSSGGGGGMGGAGMGGMAGMGLVGGQAIAGIEKTMQWKVLFFGGAVMTFASGIGCLVYEVSRVEWAPATLISDIFLFLFGGLMVVLDFPIRHPQKWLVNIRDNCYKFLLFMTRFMGRGVWYLFLSTLVFASLWDNQINWFLGGVFTAYLCCLGIAALVKGYMISSRLQSVREAIVSSGRGAEHYIARGQSGLSKEQFRAMVEQVTNRHDLFTNDDLDYVINALSFTPYNDGQVSMEEAEYWLRPGPILMV</sequence>
<dbReference type="AlphaFoldDB" id="A0A7S0BBR5"/>
<proteinExistence type="predicted"/>
<accession>A0A7S0BBR5</accession>
<evidence type="ECO:0008006" key="3">
    <source>
        <dbReference type="Google" id="ProtNLM"/>
    </source>
</evidence>
<feature type="transmembrane region" description="Helical" evidence="1">
    <location>
        <begin position="155"/>
        <end position="174"/>
    </location>
</feature>
<keyword evidence="1" id="KW-1133">Transmembrane helix</keyword>
<evidence type="ECO:0000313" key="2">
    <source>
        <dbReference type="EMBL" id="CAD8387803.1"/>
    </source>
</evidence>